<dbReference type="NCBIfam" id="TIGR01855">
    <property type="entry name" value="IMP_synth_hisH"/>
    <property type="match status" value="1"/>
</dbReference>
<comment type="catalytic activity">
    <reaction evidence="9 10">
        <text>L-glutamine + H2O = L-glutamate + NH4(+)</text>
        <dbReference type="Rhea" id="RHEA:15889"/>
        <dbReference type="ChEBI" id="CHEBI:15377"/>
        <dbReference type="ChEBI" id="CHEBI:28938"/>
        <dbReference type="ChEBI" id="CHEBI:29985"/>
        <dbReference type="ChEBI" id="CHEBI:58359"/>
        <dbReference type="EC" id="3.5.1.2"/>
    </reaction>
</comment>
<evidence type="ECO:0000256" key="2">
    <source>
        <dbReference type="ARBA" id="ARBA00011152"/>
    </source>
</evidence>
<dbReference type="Pfam" id="PF00117">
    <property type="entry name" value="GATase"/>
    <property type="match status" value="1"/>
</dbReference>
<dbReference type="PANTHER" id="PTHR42701">
    <property type="entry name" value="IMIDAZOLE GLYCEROL PHOSPHATE SYNTHASE SUBUNIT HISH"/>
    <property type="match status" value="1"/>
</dbReference>
<keyword evidence="14" id="KW-1185">Reference proteome</keyword>
<feature type="active site" evidence="10 11">
    <location>
        <position position="180"/>
    </location>
</feature>
<dbReference type="HAMAP" id="MF_00278">
    <property type="entry name" value="HisH"/>
    <property type="match status" value="1"/>
</dbReference>
<comment type="subcellular location">
    <subcellularLocation>
        <location evidence="10">Cytoplasm</location>
    </subcellularLocation>
</comment>
<evidence type="ECO:0000313" key="13">
    <source>
        <dbReference type="EMBL" id="TCS87374.1"/>
    </source>
</evidence>
<dbReference type="GO" id="GO:0016829">
    <property type="term" value="F:lyase activity"/>
    <property type="evidence" value="ECO:0007669"/>
    <property type="project" value="UniProtKB-KW"/>
</dbReference>
<evidence type="ECO:0000256" key="1">
    <source>
        <dbReference type="ARBA" id="ARBA00005091"/>
    </source>
</evidence>
<dbReference type="InterPro" id="IPR029062">
    <property type="entry name" value="Class_I_gatase-like"/>
</dbReference>
<feature type="active site" evidence="10 11">
    <location>
        <position position="178"/>
    </location>
</feature>
<evidence type="ECO:0000256" key="11">
    <source>
        <dbReference type="PIRSR" id="PIRSR000495-1"/>
    </source>
</evidence>
<accession>A0A4R3KRQ7</accession>
<keyword evidence="4 10" id="KW-0378">Hydrolase</keyword>
<dbReference type="GO" id="GO:0000107">
    <property type="term" value="F:imidazoleglycerol-phosphate synthase activity"/>
    <property type="evidence" value="ECO:0007669"/>
    <property type="project" value="UniProtKB-UniRule"/>
</dbReference>
<dbReference type="PIRSF" id="PIRSF000495">
    <property type="entry name" value="Amidotransf_hisH"/>
    <property type="match status" value="1"/>
</dbReference>
<dbReference type="GO" id="GO:0004359">
    <property type="term" value="F:glutaminase activity"/>
    <property type="evidence" value="ECO:0007669"/>
    <property type="project" value="UniProtKB-EC"/>
</dbReference>
<comment type="caution">
    <text evidence="13">The sequence shown here is derived from an EMBL/GenBank/DDBJ whole genome shotgun (WGS) entry which is preliminary data.</text>
</comment>
<organism evidence="13 14">
    <name type="scientific">Anseongella ginsenosidimutans</name>
    <dbReference type="NCBI Taxonomy" id="496056"/>
    <lineage>
        <taxon>Bacteria</taxon>
        <taxon>Pseudomonadati</taxon>
        <taxon>Bacteroidota</taxon>
        <taxon>Sphingobacteriia</taxon>
        <taxon>Sphingobacteriales</taxon>
        <taxon>Sphingobacteriaceae</taxon>
        <taxon>Anseongella</taxon>
    </lineage>
</organism>
<dbReference type="SUPFAM" id="SSF52317">
    <property type="entry name" value="Class I glutamine amidotransferase-like"/>
    <property type="match status" value="1"/>
</dbReference>
<keyword evidence="13" id="KW-0808">Transferase</keyword>
<comment type="pathway">
    <text evidence="1 10">Amino-acid biosynthesis; L-histidine biosynthesis; L-histidine from 5-phospho-alpha-D-ribose 1-diphosphate: step 5/9.</text>
</comment>
<name>A0A4R3KRQ7_9SPHI</name>
<evidence type="ECO:0000256" key="8">
    <source>
        <dbReference type="ARBA" id="ARBA00047838"/>
    </source>
</evidence>
<keyword evidence="5 10" id="KW-0315">Glutamine amidotransferase</keyword>
<dbReference type="InterPro" id="IPR017926">
    <property type="entry name" value="GATASE"/>
</dbReference>
<reference evidence="13 14" key="1">
    <citation type="submission" date="2019-03" db="EMBL/GenBank/DDBJ databases">
        <title>Genomic Encyclopedia of Type Strains, Phase IV (KMG-IV): sequencing the most valuable type-strain genomes for metagenomic binning, comparative biology and taxonomic classification.</title>
        <authorList>
            <person name="Goeker M."/>
        </authorList>
    </citation>
    <scope>NUCLEOTIDE SEQUENCE [LARGE SCALE GENOMIC DNA]</scope>
    <source>
        <strain evidence="13 14">DSM 21100</strain>
    </source>
</reference>
<evidence type="ECO:0000256" key="3">
    <source>
        <dbReference type="ARBA" id="ARBA00022605"/>
    </source>
</evidence>
<keyword evidence="3 10" id="KW-0028">Amino-acid biosynthesis</keyword>
<keyword evidence="6 10" id="KW-0368">Histidine biosynthesis</keyword>
<feature type="domain" description="Glutamine amidotransferase" evidence="12">
    <location>
        <begin position="42"/>
        <end position="193"/>
    </location>
</feature>
<dbReference type="EC" id="3.5.1.2" evidence="10"/>
<evidence type="ECO:0000256" key="5">
    <source>
        <dbReference type="ARBA" id="ARBA00022962"/>
    </source>
</evidence>
<dbReference type="UniPathway" id="UPA00031">
    <property type="reaction ID" value="UER00010"/>
</dbReference>
<evidence type="ECO:0000256" key="6">
    <source>
        <dbReference type="ARBA" id="ARBA00023102"/>
    </source>
</evidence>
<evidence type="ECO:0000256" key="7">
    <source>
        <dbReference type="ARBA" id="ARBA00023239"/>
    </source>
</evidence>
<protein>
    <recommendedName>
        <fullName evidence="10">Imidazole glycerol phosphate synthase subunit HisH</fullName>
        <ecNumber evidence="10">4.3.2.10</ecNumber>
    </recommendedName>
    <alternativeName>
        <fullName evidence="10">IGP synthase glutaminase subunit</fullName>
        <ecNumber evidence="10">3.5.1.2</ecNumber>
    </alternativeName>
    <alternativeName>
        <fullName evidence="10">IGP synthase subunit HisH</fullName>
    </alternativeName>
    <alternativeName>
        <fullName evidence="10">ImGP synthase subunit HisH</fullName>
        <shortName evidence="10">IGPS subunit HisH</shortName>
    </alternativeName>
</protein>
<evidence type="ECO:0000259" key="12">
    <source>
        <dbReference type="Pfam" id="PF00117"/>
    </source>
</evidence>
<dbReference type="InterPro" id="IPR010139">
    <property type="entry name" value="Imidazole-glycPsynth_HisH"/>
</dbReference>
<dbReference type="Gene3D" id="3.40.50.880">
    <property type="match status" value="1"/>
</dbReference>
<evidence type="ECO:0000256" key="4">
    <source>
        <dbReference type="ARBA" id="ARBA00022801"/>
    </source>
</evidence>
<proteinExistence type="inferred from homology"/>
<feature type="active site" description="Nucleophile" evidence="10 11">
    <location>
        <position position="76"/>
    </location>
</feature>
<comment type="function">
    <text evidence="10">IGPS catalyzes the conversion of PRFAR and glutamine to IGP, AICAR and glutamate. The HisH subunit catalyzes the hydrolysis of glutamine to glutamate and ammonia as part of the synthesis of IGP and AICAR. The resulting ammonia molecule is channeled to the active site of HisF.</text>
</comment>
<dbReference type="EC" id="4.3.2.10" evidence="10"/>
<dbReference type="RefSeq" id="WP_132129163.1">
    <property type="nucleotide sequence ID" value="NZ_CP042432.1"/>
</dbReference>
<keyword evidence="10" id="KW-0963">Cytoplasm</keyword>
<dbReference type="OrthoDB" id="9807137at2"/>
<comment type="subunit">
    <text evidence="2 10">Heterodimer of HisH and HisF.</text>
</comment>
<dbReference type="PANTHER" id="PTHR42701:SF1">
    <property type="entry name" value="IMIDAZOLE GLYCEROL PHOSPHATE SYNTHASE SUBUNIT HISH"/>
    <property type="match status" value="1"/>
</dbReference>
<gene>
    <name evidence="10" type="primary">hisH</name>
    <name evidence="13" type="ORF">EDD80_105188</name>
</gene>
<dbReference type="PROSITE" id="PS51273">
    <property type="entry name" value="GATASE_TYPE_1"/>
    <property type="match status" value="1"/>
</dbReference>
<dbReference type="GO" id="GO:0005737">
    <property type="term" value="C:cytoplasm"/>
    <property type="evidence" value="ECO:0007669"/>
    <property type="project" value="UniProtKB-SubCell"/>
</dbReference>
<evidence type="ECO:0000313" key="14">
    <source>
        <dbReference type="Proteomes" id="UP000295807"/>
    </source>
</evidence>
<sequence>MTGIVYYGAGNLFSLQCSLDRIGEKYGLITSAEQFEGFERYIIPGVGHAGAAMQKLEGTGLIPLIRETKKPLLGVCLGMQLLTAQSEEGNSTLCNIIPLRTRRFIKDGGLKIPHTGWNKVRVERAGPLYEGIPDDSQFYFVHSYYIELNSNFTLTSTEYGITFSSSIMKDNFFGVQFHPEKSGEAGEQLLKNFTRI</sequence>
<keyword evidence="7 10" id="KW-0456">Lyase</keyword>
<comment type="catalytic activity">
    <reaction evidence="8 10">
        <text>5-[(5-phospho-1-deoxy-D-ribulos-1-ylimino)methylamino]-1-(5-phospho-beta-D-ribosyl)imidazole-4-carboxamide + L-glutamine = D-erythro-1-(imidazol-4-yl)glycerol 3-phosphate + 5-amino-1-(5-phospho-beta-D-ribosyl)imidazole-4-carboxamide + L-glutamate + H(+)</text>
        <dbReference type="Rhea" id="RHEA:24793"/>
        <dbReference type="ChEBI" id="CHEBI:15378"/>
        <dbReference type="ChEBI" id="CHEBI:29985"/>
        <dbReference type="ChEBI" id="CHEBI:58278"/>
        <dbReference type="ChEBI" id="CHEBI:58359"/>
        <dbReference type="ChEBI" id="CHEBI:58475"/>
        <dbReference type="ChEBI" id="CHEBI:58525"/>
        <dbReference type="EC" id="4.3.2.10"/>
    </reaction>
</comment>
<dbReference type="EMBL" id="SMAD01000005">
    <property type="protein sequence ID" value="TCS87374.1"/>
    <property type="molecule type" value="Genomic_DNA"/>
</dbReference>
<dbReference type="AlphaFoldDB" id="A0A4R3KRQ7"/>
<evidence type="ECO:0000256" key="10">
    <source>
        <dbReference type="HAMAP-Rule" id="MF_00278"/>
    </source>
</evidence>
<dbReference type="GO" id="GO:0000105">
    <property type="term" value="P:L-histidine biosynthetic process"/>
    <property type="evidence" value="ECO:0007669"/>
    <property type="project" value="UniProtKB-UniRule"/>
</dbReference>
<dbReference type="Proteomes" id="UP000295807">
    <property type="component" value="Unassembled WGS sequence"/>
</dbReference>
<evidence type="ECO:0000256" key="9">
    <source>
        <dbReference type="ARBA" id="ARBA00049534"/>
    </source>
</evidence>
<dbReference type="CDD" id="cd01748">
    <property type="entry name" value="GATase1_IGP_Synthase"/>
    <property type="match status" value="1"/>
</dbReference>